<proteinExistence type="inferred from homology"/>
<dbReference type="Pfam" id="PF00106">
    <property type="entry name" value="adh_short"/>
    <property type="match status" value="1"/>
</dbReference>
<dbReference type="Gene3D" id="3.40.50.720">
    <property type="entry name" value="NAD(P)-binding Rossmann-like Domain"/>
    <property type="match status" value="1"/>
</dbReference>
<accession>A0A1T4PJ08</accession>
<name>A0A1T4PJ08_9SPIR</name>
<dbReference type="PANTHER" id="PTHR42879">
    <property type="entry name" value="3-OXOACYL-(ACYL-CARRIER-PROTEIN) REDUCTASE"/>
    <property type="match status" value="1"/>
</dbReference>
<evidence type="ECO:0000313" key="3">
    <source>
        <dbReference type="Proteomes" id="UP000190395"/>
    </source>
</evidence>
<dbReference type="InterPro" id="IPR036291">
    <property type="entry name" value="NAD(P)-bd_dom_sf"/>
</dbReference>
<dbReference type="GeneID" id="303367844"/>
<dbReference type="STRING" id="225004.SAMN02745152_01612"/>
<dbReference type="AlphaFoldDB" id="A0A1T4PJ08"/>
<protein>
    <submittedName>
        <fullName evidence="2">3-hydroxybutyrate dehydrogenase</fullName>
    </submittedName>
</protein>
<comment type="similarity">
    <text evidence="1">Belongs to the short-chain dehydrogenases/reductases (SDR) family.</text>
</comment>
<dbReference type="EMBL" id="FUXC01000009">
    <property type="protein sequence ID" value="SJZ91442.1"/>
    <property type="molecule type" value="Genomic_DNA"/>
</dbReference>
<reference evidence="2 3" key="1">
    <citation type="submission" date="2017-02" db="EMBL/GenBank/DDBJ databases">
        <authorList>
            <person name="Peterson S.W."/>
        </authorList>
    </citation>
    <scope>NUCLEOTIDE SEQUENCE [LARGE SCALE GENOMIC DNA]</scope>
    <source>
        <strain evidence="2 3">ATCC BAA-909</strain>
    </source>
</reference>
<evidence type="ECO:0000313" key="2">
    <source>
        <dbReference type="EMBL" id="SJZ91442.1"/>
    </source>
</evidence>
<dbReference type="PANTHER" id="PTHR42879:SF2">
    <property type="entry name" value="3-OXOACYL-[ACYL-CARRIER-PROTEIN] REDUCTASE FABG"/>
    <property type="match status" value="1"/>
</dbReference>
<dbReference type="OrthoDB" id="358177at2"/>
<dbReference type="Proteomes" id="UP000190395">
    <property type="component" value="Unassembled WGS sequence"/>
</dbReference>
<organism evidence="2 3">
    <name type="scientific">Treponema berlinense</name>
    <dbReference type="NCBI Taxonomy" id="225004"/>
    <lineage>
        <taxon>Bacteria</taxon>
        <taxon>Pseudomonadati</taxon>
        <taxon>Spirochaetota</taxon>
        <taxon>Spirochaetia</taxon>
        <taxon>Spirochaetales</taxon>
        <taxon>Treponemataceae</taxon>
        <taxon>Treponema</taxon>
    </lineage>
</organism>
<dbReference type="SUPFAM" id="SSF51735">
    <property type="entry name" value="NAD(P)-binding Rossmann-fold domains"/>
    <property type="match status" value="1"/>
</dbReference>
<gene>
    <name evidence="2" type="ORF">SAMN02745152_01612</name>
</gene>
<keyword evidence="3" id="KW-1185">Reference proteome</keyword>
<evidence type="ECO:0000256" key="1">
    <source>
        <dbReference type="ARBA" id="ARBA00006484"/>
    </source>
</evidence>
<sequence>MKNFEGKTALVVGGSGGIGFEISRMLFKNGANLIIHGRNLQKLEKARQKLKSEFENKPEIKIVPFDFEREPFENLQNSGLINEIQKTDILCVCYGPFLQKSLDKMSFSEWQKISLLDYALPGICVSAVLSGMKKNHFGRILLFGGTGTNFRSEFLTNAAYAGAKTGLGVLVQSVACGFSDDGITCNAILPGFTETEYQSEKILEEGKNKMPGKKLIERESIASKAEFLLKNDDLNGVLLKVDRGWSPLNAGK</sequence>
<dbReference type="InterPro" id="IPR002347">
    <property type="entry name" value="SDR_fam"/>
</dbReference>
<dbReference type="InterPro" id="IPR050259">
    <property type="entry name" value="SDR"/>
</dbReference>
<dbReference type="RefSeq" id="WP_078931346.1">
    <property type="nucleotide sequence ID" value="NZ_CAMCOW010000008.1"/>
</dbReference>
<dbReference type="PRINTS" id="PR00081">
    <property type="entry name" value="GDHRDH"/>
</dbReference>
<dbReference type="CDD" id="cd05233">
    <property type="entry name" value="SDR_c"/>
    <property type="match status" value="1"/>
</dbReference>